<evidence type="ECO:0000256" key="1">
    <source>
        <dbReference type="ARBA" id="ARBA00006484"/>
    </source>
</evidence>
<dbReference type="PANTHER" id="PTHR42760:SF122">
    <property type="entry name" value="NAD(P)-BINDING PROTEIN"/>
    <property type="match status" value="1"/>
</dbReference>
<dbReference type="InterPro" id="IPR020904">
    <property type="entry name" value="Sc_DH/Rdtase_CS"/>
</dbReference>
<dbReference type="SUPFAM" id="SSF51735">
    <property type="entry name" value="NAD(P)-binding Rossmann-fold domains"/>
    <property type="match status" value="1"/>
</dbReference>
<dbReference type="PROSITE" id="PS00061">
    <property type="entry name" value="ADH_SHORT"/>
    <property type="match status" value="1"/>
</dbReference>
<dbReference type="PRINTS" id="PR00080">
    <property type="entry name" value="SDRFAMILY"/>
</dbReference>
<dbReference type="InterPro" id="IPR002347">
    <property type="entry name" value="SDR_fam"/>
</dbReference>
<dbReference type="GO" id="GO:0006633">
    <property type="term" value="P:fatty acid biosynthetic process"/>
    <property type="evidence" value="ECO:0007669"/>
    <property type="project" value="TreeGrafter"/>
</dbReference>
<dbReference type="PRINTS" id="PR00081">
    <property type="entry name" value="GDHRDH"/>
</dbReference>
<evidence type="ECO:0000256" key="2">
    <source>
        <dbReference type="ARBA" id="ARBA00022857"/>
    </source>
</evidence>
<dbReference type="Proteomes" id="UP000799441">
    <property type="component" value="Unassembled WGS sequence"/>
</dbReference>
<dbReference type="Gene3D" id="3.40.50.720">
    <property type="entry name" value="NAD(P)-binding Rossmann-like Domain"/>
    <property type="match status" value="1"/>
</dbReference>
<comment type="caution">
    <text evidence="3">The sequence shown here is derived from an EMBL/GenBank/DDBJ whole genome shotgun (WGS) entry which is preliminary data.</text>
</comment>
<dbReference type="InterPro" id="IPR036291">
    <property type="entry name" value="NAD(P)-bd_dom_sf"/>
</dbReference>
<organism evidence="3 4">
    <name type="scientific">Polychaeton citri CBS 116435</name>
    <dbReference type="NCBI Taxonomy" id="1314669"/>
    <lineage>
        <taxon>Eukaryota</taxon>
        <taxon>Fungi</taxon>
        <taxon>Dikarya</taxon>
        <taxon>Ascomycota</taxon>
        <taxon>Pezizomycotina</taxon>
        <taxon>Dothideomycetes</taxon>
        <taxon>Dothideomycetidae</taxon>
        <taxon>Capnodiales</taxon>
        <taxon>Capnodiaceae</taxon>
        <taxon>Polychaeton</taxon>
    </lineage>
</organism>
<keyword evidence="2" id="KW-0521">NADP</keyword>
<evidence type="ECO:0000313" key="4">
    <source>
        <dbReference type="Proteomes" id="UP000799441"/>
    </source>
</evidence>
<protein>
    <submittedName>
        <fullName evidence="3">NAD(P)-binding protein</fullName>
    </submittedName>
</protein>
<name>A0A9P4UVL4_9PEZI</name>
<dbReference type="OrthoDB" id="498125at2759"/>
<reference evidence="3" key="1">
    <citation type="journal article" date="2020" name="Stud. Mycol.">
        <title>101 Dothideomycetes genomes: a test case for predicting lifestyles and emergence of pathogens.</title>
        <authorList>
            <person name="Haridas S."/>
            <person name="Albert R."/>
            <person name="Binder M."/>
            <person name="Bloem J."/>
            <person name="Labutti K."/>
            <person name="Salamov A."/>
            <person name="Andreopoulos B."/>
            <person name="Baker S."/>
            <person name="Barry K."/>
            <person name="Bills G."/>
            <person name="Bluhm B."/>
            <person name="Cannon C."/>
            <person name="Castanera R."/>
            <person name="Culley D."/>
            <person name="Daum C."/>
            <person name="Ezra D."/>
            <person name="Gonzalez J."/>
            <person name="Henrissat B."/>
            <person name="Kuo A."/>
            <person name="Liang C."/>
            <person name="Lipzen A."/>
            <person name="Lutzoni F."/>
            <person name="Magnuson J."/>
            <person name="Mondo S."/>
            <person name="Nolan M."/>
            <person name="Ohm R."/>
            <person name="Pangilinan J."/>
            <person name="Park H.-J."/>
            <person name="Ramirez L."/>
            <person name="Alfaro M."/>
            <person name="Sun H."/>
            <person name="Tritt A."/>
            <person name="Yoshinaga Y."/>
            <person name="Zwiers L.-H."/>
            <person name="Turgeon B."/>
            <person name="Goodwin S."/>
            <person name="Spatafora J."/>
            <person name="Crous P."/>
            <person name="Grigoriev I."/>
        </authorList>
    </citation>
    <scope>NUCLEOTIDE SEQUENCE</scope>
    <source>
        <strain evidence="3">CBS 116435</strain>
    </source>
</reference>
<evidence type="ECO:0000313" key="3">
    <source>
        <dbReference type="EMBL" id="KAF2726300.1"/>
    </source>
</evidence>
<gene>
    <name evidence="3" type="ORF">K431DRAFT_237594</name>
</gene>
<dbReference type="AlphaFoldDB" id="A0A9P4UVL4"/>
<comment type="similarity">
    <text evidence="1">Belongs to the short-chain dehydrogenases/reductases (SDR) family.</text>
</comment>
<dbReference type="GO" id="GO:0048038">
    <property type="term" value="F:quinone binding"/>
    <property type="evidence" value="ECO:0007669"/>
    <property type="project" value="TreeGrafter"/>
</dbReference>
<keyword evidence="4" id="KW-1185">Reference proteome</keyword>
<sequence length="301" mass="32584">MSPIHDLSGKVVLITGIGCVGEGWGNGYTTATLFARQGAILYGADLKLEAAERSRDLIRKDLEVTGHPSRKSGENVCDVYPEGMDVTKSENCKKIVEACVAKHGRIDILVNNVGMSQPGGPAEMSEEVWDAQVDVNLKHVYLMCRLVLPIMEKQALEQHTRSAVLNVGSIAGLRYIGKPQVAYAATKAAVVQFTKHTSVLYAQRTHGLVRLNVVVPGLVDTPLVRGLAQMYAGADPEEYRRMRDRQVPSGEMGTGWDVAHAALFLCSDEAKYITGQEIVVDGSIVNSTGRTDQDFLQSGSG</sequence>
<dbReference type="CDD" id="cd05233">
    <property type="entry name" value="SDR_c"/>
    <property type="match status" value="1"/>
</dbReference>
<accession>A0A9P4UVL4</accession>
<proteinExistence type="inferred from homology"/>
<dbReference type="EMBL" id="MU003765">
    <property type="protein sequence ID" value="KAF2726300.1"/>
    <property type="molecule type" value="Genomic_DNA"/>
</dbReference>
<dbReference type="PANTHER" id="PTHR42760">
    <property type="entry name" value="SHORT-CHAIN DEHYDROGENASES/REDUCTASES FAMILY MEMBER"/>
    <property type="match status" value="1"/>
</dbReference>
<dbReference type="GO" id="GO:0016616">
    <property type="term" value="F:oxidoreductase activity, acting on the CH-OH group of donors, NAD or NADP as acceptor"/>
    <property type="evidence" value="ECO:0007669"/>
    <property type="project" value="TreeGrafter"/>
</dbReference>
<dbReference type="FunFam" id="3.40.50.720:FF:000084">
    <property type="entry name" value="Short-chain dehydrogenase reductase"/>
    <property type="match status" value="1"/>
</dbReference>
<dbReference type="Pfam" id="PF13561">
    <property type="entry name" value="adh_short_C2"/>
    <property type="match status" value="1"/>
</dbReference>